<dbReference type="EMBL" id="CM000847">
    <property type="protein sequence ID" value="KRH16907.1"/>
    <property type="molecule type" value="Genomic_DNA"/>
</dbReference>
<dbReference type="Proteomes" id="UP000008827">
    <property type="component" value="Chromosome 14"/>
</dbReference>
<reference evidence="1" key="3">
    <citation type="submission" date="2018-07" db="EMBL/GenBank/DDBJ databases">
        <title>WGS assembly of Glycine max.</title>
        <authorList>
            <person name="Schmutz J."/>
            <person name="Cannon S."/>
            <person name="Schlueter J."/>
            <person name="Ma J."/>
            <person name="Mitros T."/>
            <person name="Nelson W."/>
            <person name="Hyten D."/>
            <person name="Song Q."/>
            <person name="Thelen J."/>
            <person name="Cheng J."/>
            <person name="Xu D."/>
            <person name="Hellsten U."/>
            <person name="May G."/>
            <person name="Yu Y."/>
            <person name="Sakurai T."/>
            <person name="Umezawa T."/>
            <person name="Bhattacharyya M."/>
            <person name="Sandhu D."/>
            <person name="Valliyodan B."/>
            <person name="Lindquist E."/>
            <person name="Peto M."/>
            <person name="Grant D."/>
            <person name="Shu S."/>
            <person name="Goodstein D."/>
            <person name="Barry K."/>
            <person name="Futrell-Griggs M."/>
            <person name="Abernathy B."/>
            <person name="Du J."/>
            <person name="Tian Z."/>
            <person name="Zhu L."/>
            <person name="Gill N."/>
            <person name="Joshi T."/>
            <person name="Libault M."/>
            <person name="Sethuraman A."/>
            <person name="Zhang X."/>
            <person name="Shinozaki K."/>
            <person name="Nguyen H."/>
            <person name="Wing R."/>
            <person name="Cregan P."/>
            <person name="Specht J."/>
            <person name="Grimwood J."/>
            <person name="Rokhsar D."/>
            <person name="Stacey G."/>
            <person name="Shoemaker R."/>
            <person name="Jackson S."/>
        </authorList>
    </citation>
    <scope>NUCLEOTIDE SEQUENCE</scope>
    <source>
        <tissue evidence="1">Callus</tissue>
    </source>
</reference>
<dbReference type="EnsemblPlants" id="KRH16907">
    <property type="protein sequence ID" value="KRH16907"/>
    <property type="gene ID" value="GLYMA_14G184900"/>
</dbReference>
<dbReference type="Gramene" id="KRH16907">
    <property type="protein sequence ID" value="KRH16907"/>
    <property type="gene ID" value="GLYMA_14G184900"/>
</dbReference>
<evidence type="ECO:0000313" key="2">
    <source>
        <dbReference type="EnsemblPlants" id="KRH16907"/>
    </source>
</evidence>
<dbReference type="PaxDb" id="3847-GLYMA14G36345.1"/>
<evidence type="ECO:0000313" key="1">
    <source>
        <dbReference type="EMBL" id="KRH16907.1"/>
    </source>
</evidence>
<accession>K7M7V8</accession>
<dbReference type="HOGENOM" id="CLU_2473409_0_0_1"/>
<reference evidence="2" key="2">
    <citation type="submission" date="2018-02" db="UniProtKB">
        <authorList>
            <consortium name="EnsemblPlants"/>
        </authorList>
    </citation>
    <scope>IDENTIFICATION</scope>
    <source>
        <strain evidence="2">Williams 82</strain>
    </source>
</reference>
<keyword evidence="3" id="KW-1185">Reference proteome</keyword>
<evidence type="ECO:0000313" key="3">
    <source>
        <dbReference type="Proteomes" id="UP000008827"/>
    </source>
</evidence>
<dbReference type="InParanoid" id="K7M7V8"/>
<name>K7M7V8_SOYBN</name>
<protein>
    <submittedName>
        <fullName evidence="1 2">Uncharacterized protein</fullName>
    </submittedName>
</protein>
<gene>
    <name evidence="1" type="ORF">GLYMA_14G184900</name>
</gene>
<sequence>MCRDHLKKKGTENTLYGTKLIGVVVHRSFKNIIREKIKWDLQVVNVLSHIPMKTDDIWFSIRSISTSVLPNNHQLNLPIQPRARVCDL</sequence>
<dbReference type="AlphaFoldDB" id="K7M7V8"/>
<proteinExistence type="predicted"/>
<organism evidence="2">
    <name type="scientific">Glycine max</name>
    <name type="common">Soybean</name>
    <name type="synonym">Glycine hispida</name>
    <dbReference type="NCBI Taxonomy" id="3847"/>
    <lineage>
        <taxon>Eukaryota</taxon>
        <taxon>Viridiplantae</taxon>
        <taxon>Streptophyta</taxon>
        <taxon>Embryophyta</taxon>
        <taxon>Tracheophyta</taxon>
        <taxon>Spermatophyta</taxon>
        <taxon>Magnoliopsida</taxon>
        <taxon>eudicotyledons</taxon>
        <taxon>Gunneridae</taxon>
        <taxon>Pentapetalae</taxon>
        <taxon>rosids</taxon>
        <taxon>fabids</taxon>
        <taxon>Fabales</taxon>
        <taxon>Fabaceae</taxon>
        <taxon>Papilionoideae</taxon>
        <taxon>50 kb inversion clade</taxon>
        <taxon>NPAAA clade</taxon>
        <taxon>indigoferoid/millettioid clade</taxon>
        <taxon>Phaseoleae</taxon>
        <taxon>Glycine</taxon>
        <taxon>Glycine subgen. Soja</taxon>
    </lineage>
</organism>
<reference evidence="1 2" key="1">
    <citation type="journal article" date="2010" name="Nature">
        <title>Genome sequence of the palaeopolyploid soybean.</title>
        <authorList>
            <person name="Schmutz J."/>
            <person name="Cannon S.B."/>
            <person name="Schlueter J."/>
            <person name="Ma J."/>
            <person name="Mitros T."/>
            <person name="Nelson W."/>
            <person name="Hyten D.L."/>
            <person name="Song Q."/>
            <person name="Thelen J.J."/>
            <person name="Cheng J."/>
            <person name="Xu D."/>
            <person name="Hellsten U."/>
            <person name="May G.D."/>
            <person name="Yu Y."/>
            <person name="Sakurai T."/>
            <person name="Umezawa T."/>
            <person name="Bhattacharyya M.K."/>
            <person name="Sandhu D."/>
            <person name="Valliyodan B."/>
            <person name="Lindquist E."/>
            <person name="Peto M."/>
            <person name="Grant D."/>
            <person name="Shu S."/>
            <person name="Goodstein D."/>
            <person name="Barry K."/>
            <person name="Futrell-Griggs M."/>
            <person name="Abernathy B."/>
            <person name="Du J."/>
            <person name="Tian Z."/>
            <person name="Zhu L."/>
            <person name="Gill N."/>
            <person name="Joshi T."/>
            <person name="Libault M."/>
            <person name="Sethuraman A."/>
            <person name="Zhang X.-C."/>
            <person name="Shinozaki K."/>
            <person name="Nguyen H.T."/>
            <person name="Wing R.A."/>
            <person name="Cregan P."/>
            <person name="Specht J."/>
            <person name="Grimwood J."/>
            <person name="Rokhsar D."/>
            <person name="Stacey G."/>
            <person name="Shoemaker R.C."/>
            <person name="Jackson S.A."/>
        </authorList>
    </citation>
    <scope>NUCLEOTIDE SEQUENCE [LARGE SCALE GENOMIC DNA]</scope>
    <source>
        <strain evidence="2">cv. Williams 82</strain>
        <tissue evidence="1">Callus</tissue>
    </source>
</reference>